<dbReference type="GO" id="GO:0004803">
    <property type="term" value="F:transposase activity"/>
    <property type="evidence" value="ECO:0007669"/>
    <property type="project" value="InterPro"/>
</dbReference>
<dbReference type="InterPro" id="IPR009057">
    <property type="entry name" value="Homeodomain-like_sf"/>
</dbReference>
<name>A0A2H0YT54_9BACT</name>
<dbReference type="InterPro" id="IPR036388">
    <property type="entry name" value="WH-like_DNA-bd_sf"/>
</dbReference>
<dbReference type="GO" id="GO:0006313">
    <property type="term" value="P:DNA transposition"/>
    <property type="evidence" value="ECO:0007669"/>
    <property type="project" value="InterPro"/>
</dbReference>
<evidence type="ECO:0008006" key="3">
    <source>
        <dbReference type="Google" id="ProtNLM"/>
    </source>
</evidence>
<dbReference type="Proteomes" id="UP000236845">
    <property type="component" value="Unassembled WGS sequence"/>
</dbReference>
<sequence>MNQLNRISLEVKQDILKRVKEQGVPVLQAAKEHGVHESTIYNWLGTGVKGTPSWSEISKLHKQNQELLALVGELTVRLSATKKKSW</sequence>
<protein>
    <recommendedName>
        <fullName evidence="3">Transposase</fullName>
    </recommendedName>
</protein>
<dbReference type="AlphaFoldDB" id="A0A2H0YT54"/>
<evidence type="ECO:0000313" key="2">
    <source>
        <dbReference type="Proteomes" id="UP000236845"/>
    </source>
</evidence>
<reference evidence="2" key="1">
    <citation type="submission" date="2017-09" db="EMBL/GenBank/DDBJ databases">
        <title>Depth-based differentiation of microbial function through sediment-hosted aquifers and enrichment of novel symbionts in the deep terrestrial subsurface.</title>
        <authorList>
            <person name="Probst A.J."/>
            <person name="Ladd B."/>
            <person name="Jarett J.K."/>
            <person name="Geller-Mcgrath D.E."/>
            <person name="Sieber C.M.K."/>
            <person name="Emerson J.B."/>
            <person name="Anantharaman K."/>
            <person name="Thomas B.C."/>
            <person name="Malmstrom R."/>
            <person name="Stieglmeier M."/>
            <person name="Klingl A."/>
            <person name="Woyke T."/>
            <person name="Ryan C.M."/>
            <person name="Banfield J.F."/>
        </authorList>
    </citation>
    <scope>NUCLEOTIDE SEQUENCE [LARGE SCALE GENOMIC DNA]</scope>
</reference>
<gene>
    <name evidence="1" type="ORF">COT26_00725</name>
</gene>
<accession>A0A2H0YT54</accession>
<comment type="caution">
    <text evidence="1">The sequence shown here is derived from an EMBL/GenBank/DDBJ whole genome shotgun (WGS) entry which is preliminary data.</text>
</comment>
<dbReference type="Gene3D" id="1.10.10.10">
    <property type="entry name" value="Winged helix-like DNA-binding domain superfamily/Winged helix DNA-binding domain"/>
    <property type="match status" value="1"/>
</dbReference>
<dbReference type="Pfam" id="PF01527">
    <property type="entry name" value="HTH_Tnp_1"/>
    <property type="match status" value="1"/>
</dbReference>
<dbReference type="EMBL" id="PEXW01000014">
    <property type="protein sequence ID" value="PIS40933.1"/>
    <property type="molecule type" value="Genomic_DNA"/>
</dbReference>
<organism evidence="1 2">
    <name type="scientific">Candidatus Kerfeldbacteria bacterium CG08_land_8_20_14_0_20_43_14</name>
    <dbReference type="NCBI Taxonomy" id="2014246"/>
    <lineage>
        <taxon>Bacteria</taxon>
        <taxon>Candidatus Kerfeldiibacteriota</taxon>
    </lineage>
</organism>
<dbReference type="GO" id="GO:0003677">
    <property type="term" value="F:DNA binding"/>
    <property type="evidence" value="ECO:0007669"/>
    <property type="project" value="InterPro"/>
</dbReference>
<dbReference type="SUPFAM" id="SSF46689">
    <property type="entry name" value="Homeodomain-like"/>
    <property type="match status" value="1"/>
</dbReference>
<proteinExistence type="predicted"/>
<evidence type="ECO:0000313" key="1">
    <source>
        <dbReference type="EMBL" id="PIS40933.1"/>
    </source>
</evidence>
<dbReference type="InterPro" id="IPR002514">
    <property type="entry name" value="Transposase_8"/>
</dbReference>